<dbReference type="EMBL" id="BAABIK010000047">
    <property type="protein sequence ID" value="GAA4957529.1"/>
    <property type="molecule type" value="Genomic_DNA"/>
</dbReference>
<gene>
    <name evidence="2" type="ORF">GCM10023224_49310</name>
</gene>
<evidence type="ECO:0008006" key="4">
    <source>
        <dbReference type="Google" id="ProtNLM"/>
    </source>
</evidence>
<reference evidence="3" key="1">
    <citation type="journal article" date="2019" name="Int. J. Syst. Evol. Microbiol.">
        <title>The Global Catalogue of Microorganisms (GCM) 10K type strain sequencing project: providing services to taxonomists for standard genome sequencing and annotation.</title>
        <authorList>
            <consortium name="The Broad Institute Genomics Platform"/>
            <consortium name="The Broad Institute Genome Sequencing Center for Infectious Disease"/>
            <person name="Wu L."/>
            <person name="Ma J."/>
        </authorList>
    </citation>
    <scope>NUCLEOTIDE SEQUENCE [LARGE SCALE GENOMIC DNA]</scope>
    <source>
        <strain evidence="3">JCM 18123</strain>
    </source>
</reference>
<accession>A0ABP9GZ20</accession>
<evidence type="ECO:0000313" key="2">
    <source>
        <dbReference type="EMBL" id="GAA4957529.1"/>
    </source>
</evidence>
<name>A0ABP9GZ20_9ACTN</name>
<keyword evidence="3" id="KW-1185">Reference proteome</keyword>
<dbReference type="CDD" id="cd00657">
    <property type="entry name" value="Ferritin_like"/>
    <property type="match status" value="1"/>
</dbReference>
<proteinExistence type="predicted"/>
<dbReference type="RefSeq" id="WP_344142145.1">
    <property type="nucleotide sequence ID" value="NZ_BAABIK010000047.1"/>
</dbReference>
<feature type="compositionally biased region" description="Basic and acidic residues" evidence="1">
    <location>
        <begin position="88"/>
        <end position="107"/>
    </location>
</feature>
<evidence type="ECO:0000313" key="3">
    <source>
        <dbReference type="Proteomes" id="UP001499993"/>
    </source>
</evidence>
<dbReference type="Proteomes" id="UP001499993">
    <property type="component" value="Unassembled WGS sequence"/>
</dbReference>
<feature type="region of interest" description="Disordered" evidence="1">
    <location>
        <begin position="88"/>
        <end position="132"/>
    </location>
</feature>
<organism evidence="2 3">
    <name type="scientific">Streptomonospora halophila</name>
    <dbReference type="NCBI Taxonomy" id="427369"/>
    <lineage>
        <taxon>Bacteria</taxon>
        <taxon>Bacillati</taxon>
        <taxon>Actinomycetota</taxon>
        <taxon>Actinomycetes</taxon>
        <taxon>Streptosporangiales</taxon>
        <taxon>Nocardiopsidaceae</taxon>
        <taxon>Streptomonospora</taxon>
    </lineage>
</organism>
<protein>
    <recommendedName>
        <fullName evidence="4">Ferritin-like domain-containing protein</fullName>
    </recommendedName>
</protein>
<evidence type="ECO:0000256" key="1">
    <source>
        <dbReference type="SAM" id="MobiDB-lite"/>
    </source>
</evidence>
<comment type="caution">
    <text evidence="2">The sequence shown here is derived from an EMBL/GenBank/DDBJ whole genome shotgun (WGS) entry which is preliminary data.</text>
</comment>
<sequence length="170" mass="17800">MGNDYGAVSRRTVVAGALAGIAAAALSGCQGPRWYPSEISPDEYVLRAVITEKRRLIARYEAGVSAGDGPVDLLERVLGHHRDHLAALRERLPERPGREPEAPETEKSPGPGPAPVGDEPVPVSGLRVAEQSAAASRARQLARLSDSGLAQLVASIGACETGHARLLSEA</sequence>